<evidence type="ECO:0000256" key="1">
    <source>
        <dbReference type="ARBA" id="ARBA00022448"/>
    </source>
</evidence>
<keyword evidence="4" id="KW-0067">ATP-binding</keyword>
<dbReference type="InterPro" id="IPR036640">
    <property type="entry name" value="ABC1_TM_sf"/>
</dbReference>
<evidence type="ECO:0000256" key="2">
    <source>
        <dbReference type="ARBA" id="ARBA00022692"/>
    </source>
</evidence>
<dbReference type="EMBL" id="UYRU01104003">
    <property type="protein sequence ID" value="VDN42225.1"/>
    <property type="molecule type" value="Genomic_DNA"/>
</dbReference>
<keyword evidence="5 7" id="KW-1133">Transmembrane helix</keyword>
<feature type="domain" description="ABC transmembrane type-1" evidence="8">
    <location>
        <begin position="1"/>
        <end position="179"/>
    </location>
</feature>
<protein>
    <recommendedName>
        <fullName evidence="8">ABC transmembrane type-1 domain-containing protein</fullName>
    </recommendedName>
</protein>
<evidence type="ECO:0000256" key="3">
    <source>
        <dbReference type="ARBA" id="ARBA00022741"/>
    </source>
</evidence>
<name>A0A3P7NHR3_DIBLA</name>
<keyword evidence="10" id="KW-1185">Reference proteome</keyword>
<evidence type="ECO:0000256" key="6">
    <source>
        <dbReference type="ARBA" id="ARBA00023136"/>
    </source>
</evidence>
<dbReference type="InterPro" id="IPR050173">
    <property type="entry name" value="ABC_transporter_C-like"/>
</dbReference>
<dbReference type="InterPro" id="IPR011527">
    <property type="entry name" value="ABC1_TM_dom"/>
</dbReference>
<keyword evidence="2 7" id="KW-0812">Transmembrane</keyword>
<evidence type="ECO:0000313" key="9">
    <source>
        <dbReference type="EMBL" id="VDN42225.1"/>
    </source>
</evidence>
<reference evidence="9 10" key="1">
    <citation type="submission" date="2018-11" db="EMBL/GenBank/DDBJ databases">
        <authorList>
            <consortium name="Pathogen Informatics"/>
        </authorList>
    </citation>
    <scope>NUCLEOTIDE SEQUENCE [LARGE SCALE GENOMIC DNA]</scope>
</reference>
<dbReference type="OrthoDB" id="6282333at2759"/>
<feature type="transmembrane region" description="Helical" evidence="7">
    <location>
        <begin position="65"/>
        <end position="86"/>
    </location>
</feature>
<dbReference type="AlphaFoldDB" id="A0A3P7NHR3"/>
<dbReference type="PROSITE" id="PS50929">
    <property type="entry name" value="ABC_TM1F"/>
    <property type="match status" value="1"/>
</dbReference>
<dbReference type="SUPFAM" id="SSF90123">
    <property type="entry name" value="ABC transporter transmembrane region"/>
    <property type="match status" value="1"/>
</dbReference>
<evidence type="ECO:0000256" key="7">
    <source>
        <dbReference type="SAM" id="Phobius"/>
    </source>
</evidence>
<keyword evidence="1" id="KW-0813">Transport</keyword>
<proteinExistence type="predicted"/>
<evidence type="ECO:0000256" key="4">
    <source>
        <dbReference type="ARBA" id="ARBA00022840"/>
    </source>
</evidence>
<gene>
    <name evidence="9" type="ORF">DILT_LOCUS18769</name>
</gene>
<dbReference type="PANTHER" id="PTHR24223">
    <property type="entry name" value="ATP-BINDING CASSETTE SUB-FAMILY C"/>
    <property type="match status" value="1"/>
</dbReference>
<dbReference type="Gene3D" id="1.20.1560.10">
    <property type="entry name" value="ABC transporter type 1, transmembrane domain"/>
    <property type="match status" value="1"/>
</dbReference>
<dbReference type="GO" id="GO:0140359">
    <property type="term" value="F:ABC-type transporter activity"/>
    <property type="evidence" value="ECO:0007669"/>
    <property type="project" value="InterPro"/>
</dbReference>
<evidence type="ECO:0000259" key="8">
    <source>
        <dbReference type="PROSITE" id="PS50929"/>
    </source>
</evidence>
<evidence type="ECO:0000313" key="10">
    <source>
        <dbReference type="Proteomes" id="UP000281553"/>
    </source>
</evidence>
<dbReference type="GO" id="GO:0016020">
    <property type="term" value="C:membrane"/>
    <property type="evidence" value="ECO:0007669"/>
    <property type="project" value="InterPro"/>
</dbReference>
<dbReference type="Proteomes" id="UP000281553">
    <property type="component" value="Unassembled WGS sequence"/>
</dbReference>
<keyword evidence="3" id="KW-0547">Nucleotide-binding</keyword>
<dbReference type="GO" id="GO:0005524">
    <property type="term" value="F:ATP binding"/>
    <property type="evidence" value="ECO:0007669"/>
    <property type="project" value="UniProtKB-KW"/>
</dbReference>
<feature type="transmembrane region" description="Helical" evidence="7">
    <location>
        <begin position="38"/>
        <end position="59"/>
    </location>
</feature>
<accession>A0A3P7NHR3</accession>
<evidence type="ECO:0000256" key="5">
    <source>
        <dbReference type="ARBA" id="ARBA00022989"/>
    </source>
</evidence>
<keyword evidence="6 7" id="KW-0472">Membrane</keyword>
<dbReference type="Pfam" id="PF00664">
    <property type="entry name" value="ABC_membrane"/>
    <property type="match status" value="1"/>
</dbReference>
<organism evidence="9 10">
    <name type="scientific">Dibothriocephalus latus</name>
    <name type="common">Fish tapeworm</name>
    <name type="synonym">Diphyllobothrium latum</name>
    <dbReference type="NCBI Taxonomy" id="60516"/>
    <lineage>
        <taxon>Eukaryota</taxon>
        <taxon>Metazoa</taxon>
        <taxon>Spiralia</taxon>
        <taxon>Lophotrochozoa</taxon>
        <taxon>Platyhelminthes</taxon>
        <taxon>Cestoda</taxon>
        <taxon>Eucestoda</taxon>
        <taxon>Diphyllobothriidea</taxon>
        <taxon>Diphyllobothriidae</taxon>
        <taxon>Dibothriocephalus</taxon>
    </lineage>
</organism>
<sequence>MLARVLRAPCYFFDTTPQGRILIRFSFDMDSVDHQLDASFRAVITYLLNTATTLVVVFITIRPWYFSVGSFVVFTVLYTSIQLFYLPISRQCRRLNSTSRSPLLAHCSETAASLLGASVVRAHGKVEDFLATADRLIDNNALFLLIRSLSNRWLDFRLDVSLALIPLCPCLLFLTSKIA</sequence>